<feature type="domain" description="Alcohol dehydrogenase-like C-terminal" evidence="6">
    <location>
        <begin position="168"/>
        <end position="293"/>
    </location>
</feature>
<comment type="similarity">
    <text evidence="2">Belongs to the zinc-containing alcohol dehydrogenase family.</text>
</comment>
<dbReference type="GO" id="GO:0046872">
    <property type="term" value="F:metal ion binding"/>
    <property type="evidence" value="ECO:0007669"/>
    <property type="project" value="UniProtKB-KW"/>
</dbReference>
<evidence type="ECO:0000256" key="3">
    <source>
        <dbReference type="ARBA" id="ARBA00022723"/>
    </source>
</evidence>
<dbReference type="Gene3D" id="3.90.180.10">
    <property type="entry name" value="Medium-chain alcohol dehydrogenases, catalytic domain"/>
    <property type="match status" value="1"/>
</dbReference>
<accession>A0A9D2H2U1</accession>
<dbReference type="GO" id="GO:0016491">
    <property type="term" value="F:oxidoreductase activity"/>
    <property type="evidence" value="ECO:0007669"/>
    <property type="project" value="UniProtKB-KW"/>
</dbReference>
<dbReference type="InterPro" id="IPR013149">
    <property type="entry name" value="ADH-like_C"/>
</dbReference>
<protein>
    <submittedName>
        <fullName evidence="7">Zinc-binding dehydrogenase</fullName>
    </submittedName>
</protein>
<keyword evidence="4" id="KW-0862">Zinc</keyword>
<dbReference type="EMBL" id="DXAJ01000058">
    <property type="protein sequence ID" value="HJA02500.1"/>
    <property type="molecule type" value="Genomic_DNA"/>
</dbReference>
<dbReference type="AlphaFoldDB" id="A0A9D2H2U1"/>
<reference evidence="7" key="1">
    <citation type="journal article" date="2021" name="PeerJ">
        <title>Extensive microbial diversity within the chicken gut microbiome revealed by metagenomics and culture.</title>
        <authorList>
            <person name="Gilroy R."/>
            <person name="Ravi A."/>
            <person name="Getino M."/>
            <person name="Pursley I."/>
            <person name="Horton D.L."/>
            <person name="Alikhan N.F."/>
            <person name="Baker D."/>
            <person name="Gharbi K."/>
            <person name="Hall N."/>
            <person name="Watson M."/>
            <person name="Adriaenssens E.M."/>
            <person name="Foster-Nyarko E."/>
            <person name="Jarju S."/>
            <person name="Secka A."/>
            <person name="Antonio M."/>
            <person name="Oren A."/>
            <person name="Chaudhuri R.R."/>
            <person name="La Ragione R."/>
            <person name="Hildebrand F."/>
            <person name="Pallen M.J."/>
        </authorList>
    </citation>
    <scope>NUCLEOTIDE SEQUENCE</scope>
    <source>
        <strain evidence="7">CHK156-179</strain>
    </source>
</reference>
<dbReference type="SUPFAM" id="SSF50129">
    <property type="entry name" value="GroES-like"/>
    <property type="match status" value="1"/>
</dbReference>
<organism evidence="7 8">
    <name type="scientific">Candidatus Gallimonas gallistercoris</name>
    <dbReference type="NCBI Taxonomy" id="2838602"/>
    <lineage>
        <taxon>Bacteria</taxon>
        <taxon>Bacillati</taxon>
        <taxon>Bacillota</taxon>
        <taxon>Clostridia</taxon>
        <taxon>Candidatus Gallimonas</taxon>
    </lineage>
</organism>
<comment type="caution">
    <text evidence="7">The sequence shown here is derived from an EMBL/GenBank/DDBJ whole genome shotgun (WGS) entry which is preliminary data.</text>
</comment>
<keyword evidence="5" id="KW-0560">Oxidoreductase</keyword>
<evidence type="ECO:0000259" key="6">
    <source>
        <dbReference type="Pfam" id="PF00107"/>
    </source>
</evidence>
<evidence type="ECO:0000256" key="2">
    <source>
        <dbReference type="ARBA" id="ARBA00008072"/>
    </source>
</evidence>
<evidence type="ECO:0000256" key="1">
    <source>
        <dbReference type="ARBA" id="ARBA00001947"/>
    </source>
</evidence>
<evidence type="ECO:0000313" key="7">
    <source>
        <dbReference type="EMBL" id="HJA02500.1"/>
    </source>
</evidence>
<dbReference type="Proteomes" id="UP000824221">
    <property type="component" value="Unassembled WGS sequence"/>
</dbReference>
<reference evidence="7" key="2">
    <citation type="submission" date="2021-04" db="EMBL/GenBank/DDBJ databases">
        <authorList>
            <person name="Gilroy R."/>
        </authorList>
    </citation>
    <scope>NUCLEOTIDE SEQUENCE</scope>
    <source>
        <strain evidence="7">CHK156-179</strain>
    </source>
</reference>
<proteinExistence type="inferred from homology"/>
<sequence length="336" mass="36595">MMNVWKLTAANTMQKEAVEPVPEEGKRKIRITKVFVNRSDALLFSGAKKVRYPRIPGRFAVGLIADEGSTHFPKGARVLVHTAFPAPTDGVEKRDYTEDDILLRGYTADGFLRDFIYVTEDELSLLPESVSDEKALLIQHIALANAAVEKLGLHRGEHVAVIGGSMLGIFICPLLIYRQISPILIDNDAKRIEFAKSCGIYYTAPEDETLLEKVGVITGGRLTDNAVCIMTGNMETHCKTAVSVTKPGRSVAFCGQIDHPLPIDLNAILKKRLTLSGVSVGTEHIPAAINLVANGAIDLSVYRKNVRGADGAEALFKEFLSMASIPVDEINILSLV</sequence>
<dbReference type="CDD" id="cd05188">
    <property type="entry name" value="MDR"/>
    <property type="match status" value="1"/>
</dbReference>
<name>A0A9D2H2U1_9FIRM</name>
<keyword evidence="3" id="KW-0479">Metal-binding</keyword>
<dbReference type="InterPro" id="IPR011032">
    <property type="entry name" value="GroES-like_sf"/>
</dbReference>
<evidence type="ECO:0000313" key="8">
    <source>
        <dbReference type="Proteomes" id="UP000824221"/>
    </source>
</evidence>
<dbReference type="Gene3D" id="3.40.50.720">
    <property type="entry name" value="NAD(P)-binding Rossmann-like Domain"/>
    <property type="match status" value="1"/>
</dbReference>
<dbReference type="PANTHER" id="PTHR43350">
    <property type="entry name" value="NAD-DEPENDENT ALCOHOL DEHYDROGENASE"/>
    <property type="match status" value="1"/>
</dbReference>
<gene>
    <name evidence="7" type="ORF">H9797_03865</name>
</gene>
<dbReference type="Pfam" id="PF00107">
    <property type="entry name" value="ADH_zinc_N"/>
    <property type="match status" value="1"/>
</dbReference>
<dbReference type="SUPFAM" id="SSF51735">
    <property type="entry name" value="NAD(P)-binding Rossmann-fold domains"/>
    <property type="match status" value="1"/>
</dbReference>
<evidence type="ECO:0000256" key="5">
    <source>
        <dbReference type="ARBA" id="ARBA00023002"/>
    </source>
</evidence>
<evidence type="ECO:0000256" key="4">
    <source>
        <dbReference type="ARBA" id="ARBA00022833"/>
    </source>
</evidence>
<dbReference type="InterPro" id="IPR036291">
    <property type="entry name" value="NAD(P)-bd_dom_sf"/>
</dbReference>
<dbReference type="PANTHER" id="PTHR43350:SF19">
    <property type="entry name" value="D-GULOSIDE 3-DEHYDROGENASE"/>
    <property type="match status" value="1"/>
</dbReference>
<comment type="cofactor">
    <cofactor evidence="1">
        <name>Zn(2+)</name>
        <dbReference type="ChEBI" id="CHEBI:29105"/>
    </cofactor>
</comment>